<proteinExistence type="predicted"/>
<reference evidence="1" key="1">
    <citation type="journal article" date="2020" name="mSystems">
        <title>Genome- and Community-Level Interaction Insights into Carbon Utilization and Element Cycling Functions of Hydrothermarchaeota in Hydrothermal Sediment.</title>
        <authorList>
            <person name="Zhou Z."/>
            <person name="Liu Y."/>
            <person name="Xu W."/>
            <person name="Pan J."/>
            <person name="Luo Z.H."/>
            <person name="Li M."/>
        </authorList>
    </citation>
    <scope>NUCLEOTIDE SEQUENCE [LARGE SCALE GENOMIC DNA]</scope>
    <source>
        <strain evidence="1">HyVt-570</strain>
    </source>
</reference>
<protein>
    <recommendedName>
        <fullName evidence="2">CopG family transcriptional regulator</fullName>
    </recommendedName>
</protein>
<evidence type="ECO:0000313" key="1">
    <source>
        <dbReference type="EMBL" id="HGY09767.1"/>
    </source>
</evidence>
<sequence>MERRKTTLLLDADLIKAVKIASARQGRREYQIVEEALRAYFGRDLLNEIWSRNRLEEEEALDLAYQELDRERCK</sequence>
<dbReference type="Proteomes" id="UP000885759">
    <property type="component" value="Unassembled WGS sequence"/>
</dbReference>
<gene>
    <name evidence="1" type="ORF">ENK37_06930</name>
</gene>
<name>A0A7C4V643_9DEIN</name>
<dbReference type="AlphaFoldDB" id="A0A7C4V643"/>
<dbReference type="EMBL" id="DRPZ01000184">
    <property type="protein sequence ID" value="HGY09767.1"/>
    <property type="molecule type" value="Genomic_DNA"/>
</dbReference>
<organism evidence="1">
    <name type="scientific">Oceanithermus profundus</name>
    <dbReference type="NCBI Taxonomy" id="187137"/>
    <lineage>
        <taxon>Bacteria</taxon>
        <taxon>Thermotogati</taxon>
        <taxon>Deinococcota</taxon>
        <taxon>Deinococci</taxon>
        <taxon>Thermales</taxon>
        <taxon>Thermaceae</taxon>
        <taxon>Oceanithermus</taxon>
    </lineage>
</organism>
<accession>A0A7C4V643</accession>
<comment type="caution">
    <text evidence="1">The sequence shown here is derived from an EMBL/GenBank/DDBJ whole genome shotgun (WGS) entry which is preliminary data.</text>
</comment>
<evidence type="ECO:0008006" key="2">
    <source>
        <dbReference type="Google" id="ProtNLM"/>
    </source>
</evidence>